<evidence type="ECO:0000313" key="2">
    <source>
        <dbReference type="RefSeq" id="XP_056682786.1"/>
    </source>
</evidence>
<protein>
    <submittedName>
        <fullName evidence="2 3">Uncharacterized protein isoform X1</fullName>
    </submittedName>
</protein>
<gene>
    <name evidence="2 3 4 5" type="primary">LOC130459439</name>
</gene>
<dbReference type="RefSeq" id="XP_056682790.1">
    <property type="nucleotide sequence ID" value="XM_056826812.1"/>
</dbReference>
<evidence type="ECO:0000313" key="3">
    <source>
        <dbReference type="RefSeq" id="XP_056682787.1"/>
    </source>
</evidence>
<dbReference type="SUPFAM" id="SSF54001">
    <property type="entry name" value="Cysteine proteinases"/>
    <property type="match status" value="1"/>
</dbReference>
<dbReference type="InterPro" id="IPR038765">
    <property type="entry name" value="Papain-like_cys_pep_sf"/>
</dbReference>
<dbReference type="RefSeq" id="XP_056682788.1">
    <property type="nucleotide sequence ID" value="XM_056826810.1"/>
</dbReference>
<evidence type="ECO:0000313" key="5">
    <source>
        <dbReference type="RefSeq" id="XP_056682790.1"/>
    </source>
</evidence>
<keyword evidence="1" id="KW-1185">Reference proteome</keyword>
<evidence type="ECO:0000313" key="4">
    <source>
        <dbReference type="RefSeq" id="XP_056682788.1"/>
    </source>
</evidence>
<dbReference type="RefSeq" id="XP_056682787.1">
    <property type="nucleotide sequence ID" value="XM_056826809.1"/>
</dbReference>
<dbReference type="GeneID" id="130459439"/>
<proteinExistence type="predicted"/>
<reference evidence="1" key="1">
    <citation type="journal article" date="2021" name="Nat. Commun.">
        <title>Genomic analyses provide insights into spinach domestication and the genetic basis of agronomic traits.</title>
        <authorList>
            <person name="Cai X."/>
            <person name="Sun X."/>
            <person name="Xu C."/>
            <person name="Sun H."/>
            <person name="Wang X."/>
            <person name="Ge C."/>
            <person name="Zhang Z."/>
            <person name="Wang Q."/>
            <person name="Fei Z."/>
            <person name="Jiao C."/>
            <person name="Wang Q."/>
        </authorList>
    </citation>
    <scope>NUCLEOTIDE SEQUENCE [LARGE SCALE GENOMIC DNA]</scope>
    <source>
        <strain evidence="1">cv. Varoflay</strain>
    </source>
</reference>
<dbReference type="Proteomes" id="UP000813463">
    <property type="component" value="Chromosome 4"/>
</dbReference>
<name>A0ABM3QHF2_SPIOL</name>
<organism evidence="1 2">
    <name type="scientific">Spinacia oleracea</name>
    <name type="common">Spinach</name>
    <dbReference type="NCBI Taxonomy" id="3562"/>
    <lineage>
        <taxon>Eukaryota</taxon>
        <taxon>Viridiplantae</taxon>
        <taxon>Streptophyta</taxon>
        <taxon>Embryophyta</taxon>
        <taxon>Tracheophyta</taxon>
        <taxon>Spermatophyta</taxon>
        <taxon>Magnoliopsida</taxon>
        <taxon>eudicotyledons</taxon>
        <taxon>Gunneridae</taxon>
        <taxon>Pentapetalae</taxon>
        <taxon>Caryophyllales</taxon>
        <taxon>Chenopodiaceae</taxon>
        <taxon>Chenopodioideae</taxon>
        <taxon>Anserineae</taxon>
        <taxon>Spinacia</taxon>
    </lineage>
</organism>
<dbReference type="RefSeq" id="XP_056682786.1">
    <property type="nucleotide sequence ID" value="XM_056826808.1"/>
</dbReference>
<evidence type="ECO:0000313" key="1">
    <source>
        <dbReference type="Proteomes" id="UP000813463"/>
    </source>
</evidence>
<sequence length="251" mass="29888">MKKSGKTKSFTIPARVFLNEQCVSLDYEDMLDWCFQREIRSSHMLILMMHLSEMVLKDGISGLYGFCDSTYLSPLRRVEKEDDRCDYLYRVFACNDGKNKYQIFFLPYIEDRDWMLVVICPWIALVQWLGPLGAQNEPPEFSQIIINRAIIKFSAEYRKDIPKIKKNPFIKWQKIECPRQPPGSKESGYYVGRYMIETIALRQMFIPEKYFTKTPTYSQTRIDELRERWISYVTEYHQPNNDEDDDDDDLV</sequence>
<reference evidence="2 3" key="2">
    <citation type="submission" date="2025-05" db="UniProtKB">
        <authorList>
            <consortium name="RefSeq"/>
        </authorList>
    </citation>
    <scope>IDENTIFICATION</scope>
    <source>
        <tissue evidence="2 3">Leaf</tissue>
    </source>
</reference>
<accession>A0ABM3QHF2</accession>
<dbReference type="Gene3D" id="3.40.395.10">
    <property type="entry name" value="Adenoviral Proteinase, Chain A"/>
    <property type="match status" value="1"/>
</dbReference>